<organism evidence="1 2">
    <name type="scientific">Mikania micrantha</name>
    <name type="common">bitter vine</name>
    <dbReference type="NCBI Taxonomy" id="192012"/>
    <lineage>
        <taxon>Eukaryota</taxon>
        <taxon>Viridiplantae</taxon>
        <taxon>Streptophyta</taxon>
        <taxon>Embryophyta</taxon>
        <taxon>Tracheophyta</taxon>
        <taxon>Spermatophyta</taxon>
        <taxon>Magnoliopsida</taxon>
        <taxon>eudicotyledons</taxon>
        <taxon>Gunneridae</taxon>
        <taxon>Pentapetalae</taxon>
        <taxon>asterids</taxon>
        <taxon>campanulids</taxon>
        <taxon>Asterales</taxon>
        <taxon>Asteraceae</taxon>
        <taxon>Asteroideae</taxon>
        <taxon>Heliantheae alliance</taxon>
        <taxon>Eupatorieae</taxon>
        <taxon>Mikania</taxon>
    </lineage>
</organism>
<name>A0A5N6NW34_9ASTR</name>
<sequence length="91" mass="10305">MVKDNTDALDLRIYTQILLTSLSRSSSSRISALDFRFSCIASSWSIYNKIEPLKIELLLKAGAFNLRWSRSGFVMEKEDDKEINGEKGSTP</sequence>
<keyword evidence="2" id="KW-1185">Reference proteome</keyword>
<dbReference type="AlphaFoldDB" id="A0A5N6NW34"/>
<dbReference type="EMBL" id="SZYD01000008">
    <property type="protein sequence ID" value="KAD5507474.1"/>
    <property type="molecule type" value="Genomic_DNA"/>
</dbReference>
<reference evidence="1 2" key="1">
    <citation type="submission" date="2019-05" db="EMBL/GenBank/DDBJ databases">
        <title>Mikania micrantha, genome provides insights into the molecular mechanism of rapid growth.</title>
        <authorList>
            <person name="Liu B."/>
        </authorList>
    </citation>
    <scope>NUCLEOTIDE SEQUENCE [LARGE SCALE GENOMIC DNA]</scope>
    <source>
        <strain evidence="1">NLD-2019</strain>
        <tissue evidence="1">Leaf</tissue>
    </source>
</reference>
<evidence type="ECO:0000313" key="2">
    <source>
        <dbReference type="Proteomes" id="UP000326396"/>
    </source>
</evidence>
<proteinExistence type="predicted"/>
<accession>A0A5N6NW34</accession>
<gene>
    <name evidence="1" type="ORF">E3N88_15177</name>
</gene>
<dbReference type="Proteomes" id="UP000326396">
    <property type="component" value="Linkage Group LG16"/>
</dbReference>
<comment type="caution">
    <text evidence="1">The sequence shown here is derived from an EMBL/GenBank/DDBJ whole genome shotgun (WGS) entry which is preliminary data.</text>
</comment>
<protein>
    <submittedName>
        <fullName evidence="1">Uncharacterized protein</fullName>
    </submittedName>
</protein>
<evidence type="ECO:0000313" key="1">
    <source>
        <dbReference type="EMBL" id="KAD5507474.1"/>
    </source>
</evidence>